<accession>A0ABR4JXP1</accession>
<evidence type="ECO:0000256" key="1">
    <source>
        <dbReference type="ARBA" id="ARBA00022527"/>
    </source>
</evidence>
<name>A0ABR4JXP1_9EURO</name>
<dbReference type="EMBL" id="JBFXLU010000077">
    <property type="protein sequence ID" value="KAL2844805.1"/>
    <property type="molecule type" value="Genomic_DNA"/>
</dbReference>
<dbReference type="InterPro" id="IPR011009">
    <property type="entry name" value="Kinase-like_dom_sf"/>
</dbReference>
<evidence type="ECO:0000256" key="4">
    <source>
        <dbReference type="ARBA" id="ARBA00022777"/>
    </source>
</evidence>
<dbReference type="InterPro" id="IPR051175">
    <property type="entry name" value="CLK_kinases"/>
</dbReference>
<keyword evidence="3" id="KW-0547">Nucleotide-binding</keyword>
<keyword evidence="2" id="KW-0808">Transferase</keyword>
<evidence type="ECO:0000313" key="8">
    <source>
        <dbReference type="Proteomes" id="UP001610446"/>
    </source>
</evidence>
<evidence type="ECO:0000256" key="2">
    <source>
        <dbReference type="ARBA" id="ARBA00022679"/>
    </source>
</evidence>
<protein>
    <recommendedName>
        <fullName evidence="6">Protein kinase domain-containing protein</fullName>
    </recommendedName>
</protein>
<keyword evidence="4" id="KW-0418">Kinase</keyword>
<evidence type="ECO:0000259" key="6">
    <source>
        <dbReference type="PROSITE" id="PS50011"/>
    </source>
</evidence>
<keyword evidence="8" id="KW-1185">Reference proteome</keyword>
<dbReference type="InterPro" id="IPR000719">
    <property type="entry name" value="Prot_kinase_dom"/>
</dbReference>
<reference evidence="7 8" key="1">
    <citation type="submission" date="2024-07" db="EMBL/GenBank/DDBJ databases">
        <title>Section-level genome sequencing and comparative genomics of Aspergillus sections Usti and Cavernicolus.</title>
        <authorList>
            <consortium name="Lawrence Berkeley National Laboratory"/>
            <person name="Nybo J.L."/>
            <person name="Vesth T.C."/>
            <person name="Theobald S."/>
            <person name="Frisvad J.C."/>
            <person name="Larsen T.O."/>
            <person name="Kjaerboelling I."/>
            <person name="Rothschild-Mancinelli K."/>
            <person name="Lyhne E.K."/>
            <person name="Kogle M.E."/>
            <person name="Barry K."/>
            <person name="Clum A."/>
            <person name="Na H."/>
            <person name="Ledsgaard L."/>
            <person name="Lin J."/>
            <person name="Lipzen A."/>
            <person name="Kuo A."/>
            <person name="Riley R."/>
            <person name="Mondo S."/>
            <person name="Labutti K."/>
            <person name="Haridas S."/>
            <person name="Pangalinan J."/>
            <person name="Salamov A.A."/>
            <person name="Simmons B.A."/>
            <person name="Magnuson J.K."/>
            <person name="Chen J."/>
            <person name="Drula E."/>
            <person name="Henrissat B."/>
            <person name="Wiebenga A."/>
            <person name="Lubbers R.J."/>
            <person name="Gomes A.C."/>
            <person name="Makela M.R."/>
            <person name="Stajich J."/>
            <person name="Grigoriev I.V."/>
            <person name="Mortensen U.H."/>
            <person name="De Vries R.P."/>
            <person name="Baker S.E."/>
            <person name="Andersen M.R."/>
        </authorList>
    </citation>
    <scope>NUCLEOTIDE SEQUENCE [LARGE SCALE GENOMIC DNA]</scope>
    <source>
        <strain evidence="7 8">CBS 123904</strain>
    </source>
</reference>
<feature type="domain" description="Protein kinase" evidence="6">
    <location>
        <begin position="1"/>
        <end position="203"/>
    </location>
</feature>
<dbReference type="SUPFAM" id="SSF56112">
    <property type="entry name" value="Protein kinase-like (PK-like)"/>
    <property type="match status" value="1"/>
</dbReference>
<evidence type="ECO:0000313" key="7">
    <source>
        <dbReference type="EMBL" id="KAL2844805.1"/>
    </source>
</evidence>
<gene>
    <name evidence="7" type="ORF">BJY01DRAFT_235140</name>
</gene>
<dbReference type="Gene3D" id="1.10.510.10">
    <property type="entry name" value="Transferase(Phosphotransferase) domain 1"/>
    <property type="match status" value="1"/>
</dbReference>
<comment type="caution">
    <text evidence="7">The sequence shown here is derived from an EMBL/GenBank/DDBJ whole genome shotgun (WGS) entry which is preliminary data.</text>
</comment>
<sequence>MMSIEDKSALADWMITQTKSPTASKTDATGRIVYRSNYSLGPLRRPLDQVLISLALIANFGLSESDKYRAPEVILGCGWNLSAVIWNLSVMHLAEMISFLGPPLRDMAALSNAMISHKWPFTFTNDRYDEADNAATYFRGPFFDDDGTFLFRNRIPRRRDLPMTVRAVPWSEKDTFLSFVRGMLTWRPEDRKTARELLNHPWLSTGIV</sequence>
<evidence type="ECO:0000256" key="3">
    <source>
        <dbReference type="ARBA" id="ARBA00022741"/>
    </source>
</evidence>
<organism evidence="7 8">
    <name type="scientific">Aspergillus pseudoustus</name>
    <dbReference type="NCBI Taxonomy" id="1810923"/>
    <lineage>
        <taxon>Eukaryota</taxon>
        <taxon>Fungi</taxon>
        <taxon>Dikarya</taxon>
        <taxon>Ascomycota</taxon>
        <taxon>Pezizomycotina</taxon>
        <taxon>Eurotiomycetes</taxon>
        <taxon>Eurotiomycetidae</taxon>
        <taxon>Eurotiales</taxon>
        <taxon>Aspergillaceae</taxon>
        <taxon>Aspergillus</taxon>
        <taxon>Aspergillus subgen. Nidulantes</taxon>
    </lineage>
</organism>
<keyword evidence="5" id="KW-0067">ATP-binding</keyword>
<dbReference type="PROSITE" id="PS50011">
    <property type="entry name" value="PROTEIN_KINASE_DOM"/>
    <property type="match status" value="1"/>
</dbReference>
<dbReference type="Proteomes" id="UP001610446">
    <property type="component" value="Unassembled WGS sequence"/>
</dbReference>
<dbReference type="PANTHER" id="PTHR45646">
    <property type="entry name" value="SERINE/THREONINE-PROTEIN KINASE DOA-RELATED"/>
    <property type="match status" value="1"/>
</dbReference>
<evidence type="ECO:0000256" key="5">
    <source>
        <dbReference type="ARBA" id="ARBA00022840"/>
    </source>
</evidence>
<dbReference type="PANTHER" id="PTHR45646:SF11">
    <property type="entry name" value="SERINE_THREONINE-PROTEIN KINASE DOA"/>
    <property type="match status" value="1"/>
</dbReference>
<keyword evidence="1" id="KW-0723">Serine/threonine-protein kinase</keyword>
<proteinExistence type="predicted"/>